<sequence>MLTRLFITLVSVNYSRTLVYFLSRFAILGWDHITDESGEDDNQVAPNDHPKGSSGLASKEPKQQKENSNSDFLEGTFLKISSDKQKVMTNKKNSKNKKKKKGKSRKRYHASEMQSEVCTGSSSACANTGTSGENLSFSSSYVAIDVPLFDYSSSSPSSRVIELISPVSSVSSSNDKELSSNSNDFRSFSTSSYYSVPSSPVNDCSSGSNASVTNESYAVSNACNNTGGDDAGSLSDVRTEWSWSATGLTDDYQGFNKWSESNLKEKSTENEKDTMFAESYSYYIFFATNIWRTCPKSSK</sequence>
<dbReference type="AlphaFoldDB" id="A0A835KHJ1"/>
<name>A0A835KHJ1_9POAL</name>
<feature type="region of interest" description="Disordered" evidence="1">
    <location>
        <begin position="84"/>
        <end position="124"/>
    </location>
</feature>
<organism evidence="2 3">
    <name type="scientific">Digitaria exilis</name>
    <dbReference type="NCBI Taxonomy" id="1010633"/>
    <lineage>
        <taxon>Eukaryota</taxon>
        <taxon>Viridiplantae</taxon>
        <taxon>Streptophyta</taxon>
        <taxon>Embryophyta</taxon>
        <taxon>Tracheophyta</taxon>
        <taxon>Spermatophyta</taxon>
        <taxon>Magnoliopsida</taxon>
        <taxon>Liliopsida</taxon>
        <taxon>Poales</taxon>
        <taxon>Poaceae</taxon>
        <taxon>PACMAD clade</taxon>
        <taxon>Panicoideae</taxon>
        <taxon>Panicodae</taxon>
        <taxon>Paniceae</taxon>
        <taxon>Anthephorinae</taxon>
        <taxon>Digitaria</taxon>
    </lineage>
</organism>
<comment type="caution">
    <text evidence="2">The sequence shown here is derived from an EMBL/GenBank/DDBJ whole genome shotgun (WGS) entry which is preliminary data.</text>
</comment>
<protein>
    <submittedName>
        <fullName evidence="2">Uncharacterized protein</fullName>
    </submittedName>
</protein>
<feature type="compositionally biased region" description="Polar residues" evidence="1">
    <location>
        <begin position="112"/>
        <end position="124"/>
    </location>
</feature>
<feature type="region of interest" description="Disordered" evidence="1">
    <location>
        <begin position="38"/>
        <end position="71"/>
    </location>
</feature>
<evidence type="ECO:0000313" key="3">
    <source>
        <dbReference type="Proteomes" id="UP000636709"/>
    </source>
</evidence>
<keyword evidence="3" id="KW-1185">Reference proteome</keyword>
<accession>A0A835KHJ1</accession>
<evidence type="ECO:0000313" key="2">
    <source>
        <dbReference type="EMBL" id="KAF8727858.1"/>
    </source>
</evidence>
<dbReference type="Proteomes" id="UP000636709">
    <property type="component" value="Unassembled WGS sequence"/>
</dbReference>
<reference evidence="2" key="1">
    <citation type="submission" date="2020-07" db="EMBL/GenBank/DDBJ databases">
        <title>Genome sequence and genetic diversity analysis of an under-domesticated orphan crop, white fonio (Digitaria exilis).</title>
        <authorList>
            <person name="Bennetzen J.L."/>
            <person name="Chen S."/>
            <person name="Ma X."/>
            <person name="Wang X."/>
            <person name="Yssel A.E.J."/>
            <person name="Chaluvadi S.R."/>
            <person name="Johnson M."/>
            <person name="Gangashetty P."/>
            <person name="Hamidou F."/>
            <person name="Sanogo M.D."/>
            <person name="Zwaenepoel A."/>
            <person name="Wallace J."/>
            <person name="Van De Peer Y."/>
            <person name="Van Deynze A."/>
        </authorList>
    </citation>
    <scope>NUCLEOTIDE SEQUENCE</scope>
    <source>
        <tissue evidence="2">Leaves</tissue>
    </source>
</reference>
<gene>
    <name evidence="2" type="ORF">HU200_018424</name>
</gene>
<proteinExistence type="predicted"/>
<evidence type="ECO:0000256" key="1">
    <source>
        <dbReference type="SAM" id="MobiDB-lite"/>
    </source>
</evidence>
<dbReference type="EMBL" id="JACEFO010001629">
    <property type="protein sequence ID" value="KAF8727858.1"/>
    <property type="molecule type" value="Genomic_DNA"/>
</dbReference>
<feature type="compositionally biased region" description="Basic residues" evidence="1">
    <location>
        <begin position="92"/>
        <end position="108"/>
    </location>
</feature>